<dbReference type="EMBL" id="QJKJ01008791">
    <property type="protein sequence ID" value="RDX78665.1"/>
    <property type="molecule type" value="Genomic_DNA"/>
</dbReference>
<gene>
    <name evidence="1" type="ORF">CR513_41029</name>
</gene>
<name>A0A371FK17_MUCPR</name>
<sequence>MEVVPLKPLVPPYPRSYDPNPKCDYYGEVVGHATEMCLSLKHKVQDLLNGGFLDFQDQRPNVQSNPLPAHRGVTINAISHENRERAESFDRRGGSLTAWLSRRGYVACNSWGNYQMVGGWGDTTSPCVTGSLPEFSNSRPHLIHPRFPVYQ</sequence>
<accession>A0A371FK17</accession>
<feature type="non-terminal residue" evidence="1">
    <location>
        <position position="1"/>
    </location>
</feature>
<dbReference type="AlphaFoldDB" id="A0A371FK17"/>
<keyword evidence="2" id="KW-1185">Reference proteome</keyword>
<protein>
    <submittedName>
        <fullName evidence="1">Uncharacterized protein</fullName>
    </submittedName>
</protein>
<evidence type="ECO:0000313" key="2">
    <source>
        <dbReference type="Proteomes" id="UP000257109"/>
    </source>
</evidence>
<dbReference type="Proteomes" id="UP000257109">
    <property type="component" value="Unassembled WGS sequence"/>
</dbReference>
<proteinExistence type="predicted"/>
<organism evidence="1 2">
    <name type="scientific">Mucuna pruriens</name>
    <name type="common">Velvet bean</name>
    <name type="synonym">Dolichos pruriens</name>
    <dbReference type="NCBI Taxonomy" id="157652"/>
    <lineage>
        <taxon>Eukaryota</taxon>
        <taxon>Viridiplantae</taxon>
        <taxon>Streptophyta</taxon>
        <taxon>Embryophyta</taxon>
        <taxon>Tracheophyta</taxon>
        <taxon>Spermatophyta</taxon>
        <taxon>Magnoliopsida</taxon>
        <taxon>eudicotyledons</taxon>
        <taxon>Gunneridae</taxon>
        <taxon>Pentapetalae</taxon>
        <taxon>rosids</taxon>
        <taxon>fabids</taxon>
        <taxon>Fabales</taxon>
        <taxon>Fabaceae</taxon>
        <taxon>Papilionoideae</taxon>
        <taxon>50 kb inversion clade</taxon>
        <taxon>NPAAA clade</taxon>
        <taxon>indigoferoid/millettioid clade</taxon>
        <taxon>Phaseoleae</taxon>
        <taxon>Mucuna</taxon>
    </lineage>
</organism>
<reference evidence="1" key="1">
    <citation type="submission" date="2018-05" db="EMBL/GenBank/DDBJ databases">
        <title>Draft genome of Mucuna pruriens seed.</title>
        <authorList>
            <person name="Nnadi N.E."/>
            <person name="Vos R."/>
            <person name="Hasami M.H."/>
            <person name="Devisetty U.K."/>
            <person name="Aguiy J.C."/>
        </authorList>
    </citation>
    <scope>NUCLEOTIDE SEQUENCE [LARGE SCALE GENOMIC DNA]</scope>
    <source>
        <strain evidence="1">JCA_2017</strain>
    </source>
</reference>
<evidence type="ECO:0000313" key="1">
    <source>
        <dbReference type="EMBL" id="RDX78665.1"/>
    </source>
</evidence>
<comment type="caution">
    <text evidence="1">The sequence shown here is derived from an EMBL/GenBank/DDBJ whole genome shotgun (WGS) entry which is preliminary data.</text>
</comment>
<dbReference type="PANTHER" id="PTHR32108">
    <property type="entry name" value="DNA-DIRECTED RNA POLYMERASE SUBUNIT ALPHA"/>
    <property type="match status" value="1"/>
</dbReference>